<keyword evidence="5" id="KW-0288">FMN</keyword>
<dbReference type="AlphaFoldDB" id="A0A227KIK4"/>
<dbReference type="SUPFAM" id="SSF51412">
    <property type="entry name" value="Inosine monophosphate dehydrogenase (IMPDH)"/>
    <property type="match status" value="1"/>
</dbReference>
<evidence type="ECO:0000313" key="11">
    <source>
        <dbReference type="Proteomes" id="UP000214610"/>
    </source>
</evidence>
<dbReference type="Gene3D" id="3.20.20.70">
    <property type="entry name" value="Aldolase class I"/>
    <property type="match status" value="1"/>
</dbReference>
<name>A0A227KIK4_9BURK</name>
<evidence type="ECO:0000256" key="8">
    <source>
        <dbReference type="ARBA" id="ARBA00031155"/>
    </source>
</evidence>
<comment type="cofactor">
    <cofactor evidence="1">
        <name>FMN</name>
        <dbReference type="ChEBI" id="CHEBI:58210"/>
    </cofactor>
</comment>
<dbReference type="PANTHER" id="PTHR42747">
    <property type="entry name" value="NITRONATE MONOOXYGENASE-RELATED"/>
    <property type="match status" value="1"/>
</dbReference>
<evidence type="ECO:0000313" key="10">
    <source>
        <dbReference type="EMBL" id="OXE47748.1"/>
    </source>
</evidence>
<dbReference type="EMBL" id="NHMP01000004">
    <property type="protein sequence ID" value="OXE47748.1"/>
    <property type="molecule type" value="Genomic_DNA"/>
</dbReference>
<evidence type="ECO:0000256" key="2">
    <source>
        <dbReference type="ARBA" id="ARBA00009881"/>
    </source>
</evidence>
<evidence type="ECO:0000256" key="4">
    <source>
        <dbReference type="ARBA" id="ARBA00022630"/>
    </source>
</evidence>
<keyword evidence="11" id="KW-1185">Reference proteome</keyword>
<evidence type="ECO:0000256" key="5">
    <source>
        <dbReference type="ARBA" id="ARBA00022643"/>
    </source>
</evidence>
<proteinExistence type="inferred from homology"/>
<evidence type="ECO:0000256" key="6">
    <source>
        <dbReference type="ARBA" id="ARBA00023002"/>
    </source>
</evidence>
<keyword evidence="3" id="KW-0216">Detoxification</keyword>
<evidence type="ECO:0000256" key="1">
    <source>
        <dbReference type="ARBA" id="ARBA00001917"/>
    </source>
</evidence>
<dbReference type="InterPro" id="IPR004136">
    <property type="entry name" value="NMO"/>
</dbReference>
<dbReference type="InterPro" id="IPR013785">
    <property type="entry name" value="Aldolase_TIM"/>
</dbReference>
<evidence type="ECO:0000256" key="9">
    <source>
        <dbReference type="ARBA" id="ARBA00049401"/>
    </source>
</evidence>
<dbReference type="GO" id="GO:0018580">
    <property type="term" value="F:nitronate monooxygenase activity"/>
    <property type="evidence" value="ECO:0007669"/>
    <property type="project" value="InterPro"/>
</dbReference>
<keyword evidence="4" id="KW-0285">Flavoprotein</keyword>
<reference evidence="11" key="1">
    <citation type="submission" date="2017-05" db="EMBL/GenBank/DDBJ databases">
        <title>Improved OligoMM genomes.</title>
        <authorList>
            <person name="Garzetti D."/>
        </authorList>
    </citation>
    <scope>NUCLEOTIDE SEQUENCE [LARGE SCALE GENOMIC DNA]</scope>
    <source>
        <strain evidence="11">YL45</strain>
    </source>
</reference>
<keyword evidence="7" id="KW-0503">Monooxygenase</keyword>
<dbReference type="Proteomes" id="UP000214610">
    <property type="component" value="Unassembled WGS sequence"/>
</dbReference>
<evidence type="ECO:0000256" key="3">
    <source>
        <dbReference type="ARBA" id="ARBA00022575"/>
    </source>
</evidence>
<comment type="caution">
    <text evidence="10">The sequence shown here is derived from an EMBL/GenBank/DDBJ whole genome shotgun (WGS) entry which is preliminary data.</text>
</comment>
<organism evidence="10 11">
    <name type="scientific">Turicimonas muris</name>
    <dbReference type="NCBI Taxonomy" id="1796652"/>
    <lineage>
        <taxon>Bacteria</taxon>
        <taxon>Pseudomonadati</taxon>
        <taxon>Pseudomonadota</taxon>
        <taxon>Betaproteobacteria</taxon>
        <taxon>Burkholderiales</taxon>
        <taxon>Sutterellaceae</taxon>
        <taxon>Turicimonas</taxon>
    </lineage>
</organism>
<evidence type="ECO:0000256" key="7">
    <source>
        <dbReference type="ARBA" id="ARBA00023033"/>
    </source>
</evidence>
<accession>A0A227KIK4</accession>
<dbReference type="Pfam" id="PF03060">
    <property type="entry name" value="NMO"/>
    <property type="match status" value="1"/>
</dbReference>
<sequence length="383" mass="42732">MVSKDLLLSSRARIRVIFSFFESHYAEDQLSSQNHQNQIERVQWYFDIEKPIFCRPSFCWQTPELIAQASNSGALGVLSAGLMTPEELAENVGRIRELTDKPFAVEIFPEQKTAFDEKKFELLNKALRPVREDLGLDDPEVPKGIDFEAQFKKILDLDVKILGVCLGGLREPYMEALEEKDVRIYGVSSNLKDSKVLVASGVKTILAQGWGAPGLRSFCESSVTASAIDSLTYFSELNRALKIPFVADASLLSEDAVKAALQLGASGIVISDGLINTSESTFPQTWRLPLSYFSDGASEVNSFAMGRPSRSLYTGILEAIQENELPVLDFPYQWFALKDIFKKAEEFGSMDLAYIEFGQSAYQVKTGSVKEVVDYVHGWIKNE</sequence>
<dbReference type="PANTHER" id="PTHR42747:SF3">
    <property type="entry name" value="NITRONATE MONOOXYGENASE-RELATED"/>
    <property type="match status" value="1"/>
</dbReference>
<dbReference type="CDD" id="cd04730">
    <property type="entry name" value="NPD_like"/>
    <property type="match status" value="1"/>
</dbReference>
<comment type="catalytic activity">
    <reaction evidence="9">
        <text>3 propionate 3-nitronate + 3 O2 + H2O = 3 3-oxopropanoate + 2 nitrate + nitrite + H2O2 + 3 H(+)</text>
        <dbReference type="Rhea" id="RHEA:57332"/>
        <dbReference type="ChEBI" id="CHEBI:15377"/>
        <dbReference type="ChEBI" id="CHEBI:15378"/>
        <dbReference type="ChEBI" id="CHEBI:15379"/>
        <dbReference type="ChEBI" id="CHEBI:16240"/>
        <dbReference type="ChEBI" id="CHEBI:16301"/>
        <dbReference type="ChEBI" id="CHEBI:17632"/>
        <dbReference type="ChEBI" id="CHEBI:33190"/>
        <dbReference type="ChEBI" id="CHEBI:136067"/>
    </reaction>
</comment>
<protein>
    <recommendedName>
        <fullName evidence="8">Propionate 3-nitronate monooxygenase</fullName>
    </recommendedName>
</protein>
<keyword evidence="6" id="KW-0560">Oxidoreductase</keyword>
<gene>
    <name evidence="10" type="ORF">ADH67_08195</name>
</gene>
<dbReference type="GO" id="GO:0009636">
    <property type="term" value="P:response to toxic substance"/>
    <property type="evidence" value="ECO:0007669"/>
    <property type="project" value="UniProtKB-KW"/>
</dbReference>
<comment type="similarity">
    <text evidence="2">Belongs to the nitronate monooxygenase family. NMO class I subfamily.</text>
</comment>